<keyword evidence="1" id="KW-0732">Signal</keyword>
<feature type="signal peptide" evidence="1">
    <location>
        <begin position="1"/>
        <end position="31"/>
    </location>
</feature>
<dbReference type="AlphaFoldDB" id="A0A670ZFH4"/>
<sequence>PQFSSNVMRWLTLLYMSQLIALPSLWKKAWCGQLHEGVYRDLERQKYKEHFNLLDKDTTLAIQLETENSKMLMTRKPQA</sequence>
<keyword evidence="3" id="KW-1185">Reference proteome</keyword>
<organism evidence="2 3">
    <name type="scientific">Pseudonaja textilis</name>
    <name type="common">Eastern brown snake</name>
    <dbReference type="NCBI Taxonomy" id="8673"/>
    <lineage>
        <taxon>Eukaryota</taxon>
        <taxon>Metazoa</taxon>
        <taxon>Chordata</taxon>
        <taxon>Craniata</taxon>
        <taxon>Vertebrata</taxon>
        <taxon>Euteleostomi</taxon>
        <taxon>Lepidosauria</taxon>
        <taxon>Squamata</taxon>
        <taxon>Bifurcata</taxon>
        <taxon>Unidentata</taxon>
        <taxon>Episquamata</taxon>
        <taxon>Toxicofera</taxon>
        <taxon>Serpentes</taxon>
        <taxon>Colubroidea</taxon>
        <taxon>Elapidae</taxon>
        <taxon>Hydrophiinae</taxon>
        <taxon>Pseudonaja</taxon>
    </lineage>
</organism>
<accession>A0A670ZFH4</accession>
<dbReference type="Proteomes" id="UP000472273">
    <property type="component" value="Unplaced"/>
</dbReference>
<dbReference type="Ensembl" id="ENSPTXT00000021934.1">
    <property type="protein sequence ID" value="ENSPTXP00000021283.1"/>
    <property type="gene ID" value="ENSPTXG00000014732.1"/>
</dbReference>
<protein>
    <submittedName>
        <fullName evidence="2">Uncharacterized protein</fullName>
    </submittedName>
</protein>
<reference evidence="2" key="1">
    <citation type="submission" date="2025-08" db="UniProtKB">
        <authorList>
            <consortium name="Ensembl"/>
        </authorList>
    </citation>
    <scope>IDENTIFICATION</scope>
</reference>
<name>A0A670ZFH4_PSETE</name>
<proteinExistence type="predicted"/>
<evidence type="ECO:0000313" key="3">
    <source>
        <dbReference type="Proteomes" id="UP000472273"/>
    </source>
</evidence>
<reference evidence="2" key="2">
    <citation type="submission" date="2025-09" db="UniProtKB">
        <authorList>
            <consortium name="Ensembl"/>
        </authorList>
    </citation>
    <scope>IDENTIFICATION</scope>
</reference>
<feature type="chain" id="PRO_5025534584" evidence="1">
    <location>
        <begin position="32"/>
        <end position="79"/>
    </location>
</feature>
<dbReference type="GeneTree" id="ENSGT01000000221987"/>
<evidence type="ECO:0000313" key="2">
    <source>
        <dbReference type="Ensembl" id="ENSPTXP00000021283.1"/>
    </source>
</evidence>
<evidence type="ECO:0000256" key="1">
    <source>
        <dbReference type="SAM" id="SignalP"/>
    </source>
</evidence>